<dbReference type="EMBL" id="KJ626178">
    <property type="protein sequence ID" value="AIZ49589.1"/>
    <property type="molecule type" value="Genomic_DNA"/>
</dbReference>
<sequence length="195" mass="22085">MTEKSDKKPPAKRPPRRTAGTVNDALNPDRDHRKKTPKPRTSKVAQPAQRHGVYAKFFPDEVIEDAVRANLSDELLAMRCGFRNGVITLGRIAKDLELPEDELNIEQRMDLYKLYTRTTSAMDSVLGRIMQLEKTIVEIPYIVESTKHKTVLMEKDRALTAKAKVEYEILRKGKSSGVQVMWNLGFMNQGGDDGD</sequence>
<name>A0A0A7KTJ9_AERSS</name>
<feature type="region of interest" description="Disordered" evidence="1">
    <location>
        <begin position="1"/>
        <end position="48"/>
    </location>
</feature>
<proteinExistence type="predicted"/>
<evidence type="ECO:0000256" key="1">
    <source>
        <dbReference type="SAM" id="MobiDB-lite"/>
    </source>
</evidence>
<dbReference type="AlphaFoldDB" id="A0A0A7KTJ9"/>
<reference evidence="2" key="2">
    <citation type="journal article" date="2015" name="Vet. Microbiol.">
        <title>Variants of a genomic island in Aeromonas salmonicida subsp. salmonicida link isolates with their geographical origins.</title>
        <authorList>
            <person name="Emond-Rheault J.G."/>
            <person name="Vincent A.T."/>
            <person name="Trudel M.V."/>
            <person name="Brochu F."/>
            <person name="Boyle B."/>
            <person name="Tanaka K.H."/>
            <person name="Attere S.A."/>
            <person name="Jubinville E."/>
            <person name="Loch T.P."/>
            <person name="Winters A.D."/>
            <person name="Faisal M."/>
            <person name="Frenette M."/>
            <person name="Derome N."/>
            <person name="Charette S.J."/>
        </authorList>
    </citation>
    <scope>NUCLEOTIDE SEQUENCE</scope>
    <source>
        <strain evidence="2">01-B526</strain>
    </source>
</reference>
<evidence type="ECO:0000313" key="2">
    <source>
        <dbReference type="EMBL" id="AIZ49589.1"/>
    </source>
</evidence>
<dbReference type="RefSeq" id="WP_005310252.1">
    <property type="nucleotide sequence ID" value="NZ_CP038102.1"/>
</dbReference>
<protein>
    <submittedName>
        <fullName evidence="2">Putative small subunit bacteriophage terminase</fullName>
    </submittedName>
</protein>
<accession>A0A0A7KTJ9</accession>
<feature type="compositionally biased region" description="Basic residues" evidence="1">
    <location>
        <begin position="32"/>
        <end position="41"/>
    </location>
</feature>
<reference evidence="2" key="1">
    <citation type="submission" date="2014-03" db="EMBL/GenBank/DDBJ databases">
        <authorList>
            <person name="Emond-Rheault J.-G."/>
            <person name="Trudel M.V."/>
            <person name="Vincent A.T."/>
            <person name="Brochu F."/>
            <person name="Boyle B."/>
            <person name="Tanaka K.H."/>
            <person name="Attere S.A."/>
            <person name="Jubinville E."/>
            <person name="Frenette M."/>
            <person name="Derome N."/>
            <person name="Charette S.J."/>
        </authorList>
    </citation>
    <scope>NUCLEOTIDE SEQUENCE</scope>
    <source>
        <strain evidence="2">01-B526</strain>
    </source>
</reference>
<organism evidence="2">
    <name type="scientific">Aeromonas salmonicida subsp. salmonicida</name>
    <dbReference type="NCBI Taxonomy" id="29491"/>
    <lineage>
        <taxon>Bacteria</taxon>
        <taxon>Pseudomonadati</taxon>
        <taxon>Pseudomonadota</taxon>
        <taxon>Gammaproteobacteria</taxon>
        <taxon>Aeromonadales</taxon>
        <taxon>Aeromonadaceae</taxon>
        <taxon>Aeromonas</taxon>
    </lineage>
</organism>